<reference evidence="1 2" key="1">
    <citation type="journal article" date="2016" name="Sci. Rep.">
        <title>Metabolic traits of an uncultured archaeal lineage -MSBL1- from brine pools of the Red Sea.</title>
        <authorList>
            <person name="Mwirichia R."/>
            <person name="Alam I."/>
            <person name="Rashid M."/>
            <person name="Vinu M."/>
            <person name="Ba-Alawi W."/>
            <person name="Anthony Kamau A."/>
            <person name="Kamanda Ngugi D."/>
            <person name="Goker M."/>
            <person name="Klenk H.P."/>
            <person name="Bajic V."/>
            <person name="Stingl U."/>
        </authorList>
    </citation>
    <scope>NUCLEOTIDE SEQUENCE [LARGE SCALE GENOMIC DNA]</scope>
    <source>
        <strain evidence="1">SCGC-AAA259E19</strain>
    </source>
</reference>
<accession>A0A133UM89</accession>
<protein>
    <submittedName>
        <fullName evidence="1">Uncharacterized protein</fullName>
    </submittedName>
</protein>
<dbReference type="Proteomes" id="UP000070284">
    <property type="component" value="Unassembled WGS sequence"/>
</dbReference>
<sequence>MKGPISVRPIHHWSENRIQEHLFLIYLLLVIHRYLMEEIREKVLEEFEIGEKTVHHLLKELHLITGKLSDDDDPDFSVENQGTIEQAIFEKLNLERFRPRTGQ</sequence>
<dbReference type="AlphaFoldDB" id="A0A133UM89"/>
<evidence type="ECO:0000313" key="2">
    <source>
        <dbReference type="Proteomes" id="UP000070284"/>
    </source>
</evidence>
<keyword evidence="2" id="KW-1185">Reference proteome</keyword>
<dbReference type="EMBL" id="LHXO01000017">
    <property type="protein sequence ID" value="KXA95355.1"/>
    <property type="molecule type" value="Genomic_DNA"/>
</dbReference>
<name>A0A133UM89_9EURY</name>
<comment type="caution">
    <text evidence="1">The sequence shown here is derived from an EMBL/GenBank/DDBJ whole genome shotgun (WGS) entry which is preliminary data.</text>
</comment>
<proteinExistence type="predicted"/>
<evidence type="ECO:0000313" key="1">
    <source>
        <dbReference type="EMBL" id="KXA95355.1"/>
    </source>
</evidence>
<organism evidence="1 2">
    <name type="scientific">candidate division MSBL1 archaeon SCGC-AAA259E19</name>
    <dbReference type="NCBI Taxonomy" id="1698264"/>
    <lineage>
        <taxon>Archaea</taxon>
        <taxon>Methanobacteriati</taxon>
        <taxon>Methanobacteriota</taxon>
        <taxon>candidate division MSBL1</taxon>
    </lineage>
</organism>
<gene>
    <name evidence="1" type="ORF">AKJ65_01945</name>
</gene>